<name>A0ABQ8T259_PERAM</name>
<feature type="non-terminal residue" evidence="1">
    <location>
        <position position="1"/>
    </location>
</feature>
<proteinExistence type="predicted"/>
<gene>
    <name evidence="1" type="ORF">ANN_08693</name>
</gene>
<comment type="caution">
    <text evidence="1">The sequence shown here is derived from an EMBL/GenBank/DDBJ whole genome shotgun (WGS) entry which is preliminary data.</text>
</comment>
<protein>
    <submittedName>
        <fullName evidence="1">Uncharacterized protein</fullName>
    </submittedName>
</protein>
<dbReference type="EMBL" id="JAJSOF020000017">
    <property type="protein sequence ID" value="KAJ4440548.1"/>
    <property type="molecule type" value="Genomic_DNA"/>
</dbReference>
<accession>A0ABQ8T259</accession>
<reference evidence="1 2" key="1">
    <citation type="journal article" date="2022" name="Allergy">
        <title>Genome assembly and annotation of Periplaneta americana reveal a comprehensive cockroach allergen profile.</title>
        <authorList>
            <person name="Wang L."/>
            <person name="Xiong Q."/>
            <person name="Saelim N."/>
            <person name="Wang L."/>
            <person name="Nong W."/>
            <person name="Wan A.T."/>
            <person name="Shi M."/>
            <person name="Liu X."/>
            <person name="Cao Q."/>
            <person name="Hui J.H.L."/>
            <person name="Sookrung N."/>
            <person name="Leung T.F."/>
            <person name="Tungtrongchitr A."/>
            <person name="Tsui S.K.W."/>
        </authorList>
    </citation>
    <scope>NUCLEOTIDE SEQUENCE [LARGE SCALE GENOMIC DNA]</scope>
    <source>
        <strain evidence="1">PWHHKU_190912</strain>
    </source>
</reference>
<organism evidence="1 2">
    <name type="scientific">Periplaneta americana</name>
    <name type="common">American cockroach</name>
    <name type="synonym">Blatta americana</name>
    <dbReference type="NCBI Taxonomy" id="6978"/>
    <lineage>
        <taxon>Eukaryota</taxon>
        <taxon>Metazoa</taxon>
        <taxon>Ecdysozoa</taxon>
        <taxon>Arthropoda</taxon>
        <taxon>Hexapoda</taxon>
        <taxon>Insecta</taxon>
        <taxon>Pterygota</taxon>
        <taxon>Neoptera</taxon>
        <taxon>Polyneoptera</taxon>
        <taxon>Dictyoptera</taxon>
        <taxon>Blattodea</taxon>
        <taxon>Blattoidea</taxon>
        <taxon>Blattidae</taxon>
        <taxon>Blattinae</taxon>
        <taxon>Periplaneta</taxon>
    </lineage>
</organism>
<evidence type="ECO:0000313" key="2">
    <source>
        <dbReference type="Proteomes" id="UP001148838"/>
    </source>
</evidence>
<dbReference type="Gene3D" id="2.60.40.1910">
    <property type="match status" value="1"/>
</dbReference>
<dbReference type="Proteomes" id="UP001148838">
    <property type="component" value="Unassembled WGS sequence"/>
</dbReference>
<evidence type="ECO:0000313" key="1">
    <source>
        <dbReference type="EMBL" id="KAJ4440548.1"/>
    </source>
</evidence>
<keyword evidence="2" id="KW-1185">Reference proteome</keyword>
<sequence length="173" mass="19747">KFRSFSGRELWDAINRQARIDGTLADSPSVENIANSWLGRQAPHFPAVTVTRNYEDGSALLEQVTRLHNAVFKDRKYATLIFCTLPNKSVQTYEDSNTLILNCTQHLFLQDPHNATQEERDFVWWIPIEYLTPNNLDVNSTHPVSWMGERTHNIGNLPDMQSFVIMNPTGAGM</sequence>